<comment type="caution">
    <text evidence="1">The sequence shown here is derived from an EMBL/GenBank/DDBJ whole genome shotgun (WGS) entry which is preliminary data.</text>
</comment>
<dbReference type="AlphaFoldDB" id="A0A7D9EBW6"/>
<sequence>MWNHMLTKADEFCKIFGIPFSHIDMSSSDPLLQWKRKVDEVEKWIADAREKLHLKNNVRDFAVLNMLPETANEITRGIDNYCVPQLNEITSRAQDILNEKESSGQKNAEITETIARLSEKINDLRQYTESQKVHFIWLFEQLASPHKEIECCDDTSRWCVRNETLAFFTEKLNSSEVMVDRVLEDLKKLRSVGSEAAVVRDQVDLIKESENYLQQHLSEFEESKRQIVEMEDKGYLSTDGFEGTLKTKTVELEPRMAAVEKQFSDTKNRLAKGVINFHGQHKDDVKKWLRYCERKLNEINSDADEINSVYDEYCKLQELRREVIKGEQGFLNTLELNERLIAEAMLNEQQGKEYQGEIQAIAKSRNKLQRRIQEKHSRLYTTLIEGLNGMLSTSIHAFEEAQATLCETKLCEDFDTATEQMNGAKRIAEGMVELEEKAQGTLELATTITTFGILILNEEDKTGVDEKIKQLREHASTMTGKSRVEFNRRLLDEYLVLFRKEIEDRKTWIAVNENRMSSSYLEIEDLPGFQKELNEHKEFEEELNQKNMEKMADAAERVTELERNYKTDVRNLEKRWKVLKEWSNDYSLELQKVVKEWKVLKQEQDLLVEWLDPNEEQLSKINEKINWSDEEGMKKQIVDLKNIQSELEDKGVVLSQSHIKGMALMKFLNDEAAASRTIDRELSQLDRRWNTMAKDIIARIELLRNIQYKQADLKEKKERVNTYIDDTNAELDEHETKTQRLQGNMSQDVEDGETAREKKVRMKKEKETLQQDVVGLVKSLEERIAEFPRSQAIVDRINTASKDLEDVADEDSKAALHDELVNFNARWLVIVTRLEDYSSTDLPDPGSFGCMGFVKRRLSGSTY</sequence>
<dbReference type="EMBL" id="CACRXK020005525">
    <property type="protein sequence ID" value="CAB4006507.1"/>
    <property type="molecule type" value="Genomic_DNA"/>
</dbReference>
<evidence type="ECO:0000313" key="1">
    <source>
        <dbReference type="EMBL" id="CAB4006507.1"/>
    </source>
</evidence>
<keyword evidence="2" id="KW-1185">Reference proteome</keyword>
<accession>A0A7D9EBW6</accession>
<reference evidence="1" key="1">
    <citation type="submission" date="2020-04" db="EMBL/GenBank/DDBJ databases">
        <authorList>
            <person name="Alioto T."/>
            <person name="Alioto T."/>
            <person name="Gomez Garrido J."/>
        </authorList>
    </citation>
    <scope>NUCLEOTIDE SEQUENCE</scope>
    <source>
        <strain evidence="1">A484AB</strain>
    </source>
</reference>
<dbReference type="SMART" id="SM00150">
    <property type="entry name" value="SPEC"/>
    <property type="match status" value="2"/>
</dbReference>
<organism evidence="1 2">
    <name type="scientific">Paramuricea clavata</name>
    <name type="common">Red gorgonian</name>
    <name type="synonym">Violescent sea-whip</name>
    <dbReference type="NCBI Taxonomy" id="317549"/>
    <lineage>
        <taxon>Eukaryota</taxon>
        <taxon>Metazoa</taxon>
        <taxon>Cnidaria</taxon>
        <taxon>Anthozoa</taxon>
        <taxon>Octocorallia</taxon>
        <taxon>Malacalcyonacea</taxon>
        <taxon>Plexauridae</taxon>
        <taxon>Paramuricea</taxon>
    </lineage>
</organism>
<dbReference type="Proteomes" id="UP001152795">
    <property type="component" value="Unassembled WGS sequence"/>
</dbReference>
<proteinExistence type="predicted"/>
<dbReference type="OrthoDB" id="5973307at2759"/>
<evidence type="ECO:0000313" key="2">
    <source>
        <dbReference type="Proteomes" id="UP001152795"/>
    </source>
</evidence>
<dbReference type="InterPro" id="IPR018159">
    <property type="entry name" value="Spectrin/alpha-actinin"/>
</dbReference>
<gene>
    <name evidence="1" type="ORF">PACLA_8A059810</name>
</gene>
<dbReference type="CDD" id="cd00176">
    <property type="entry name" value="SPEC"/>
    <property type="match status" value="1"/>
</dbReference>
<protein>
    <submittedName>
        <fullName evidence="1">Uncharacterized protein</fullName>
    </submittedName>
</protein>
<name>A0A7D9EBW6_PARCT</name>
<dbReference type="Gene3D" id="1.20.58.60">
    <property type="match status" value="4"/>
</dbReference>
<dbReference type="SUPFAM" id="SSF46966">
    <property type="entry name" value="Spectrin repeat"/>
    <property type="match status" value="3"/>
</dbReference>